<dbReference type="InterPro" id="IPR000489">
    <property type="entry name" value="Pterin-binding_dom"/>
</dbReference>
<dbReference type="InterPro" id="IPR006390">
    <property type="entry name" value="DHP_synth_dom"/>
</dbReference>
<dbReference type="PANTHER" id="PTHR20941">
    <property type="entry name" value="FOLATE SYNTHESIS PROTEINS"/>
    <property type="match status" value="1"/>
</dbReference>
<gene>
    <name evidence="13" type="ORF">BXT84_01835</name>
</gene>
<evidence type="ECO:0000256" key="1">
    <source>
        <dbReference type="ARBA" id="ARBA00000012"/>
    </source>
</evidence>
<dbReference type="SUPFAM" id="SSF51717">
    <property type="entry name" value="Dihydropteroate synthetase-like"/>
    <property type="match status" value="1"/>
</dbReference>
<reference evidence="13 14" key="1">
    <citation type="journal article" date="2019" name="Sci. Rep.">
        <title>Sulfobacillus thermotolerans: new insights into resistance and metabolic capacities of acidophilic chemolithotrophs.</title>
        <authorList>
            <person name="Panyushkina A.E."/>
            <person name="Babenko V.V."/>
            <person name="Nikitina A.S."/>
            <person name="Selezneva O.V."/>
            <person name="Tsaplina I.A."/>
            <person name="Letarova M.A."/>
            <person name="Kostryukova E.S."/>
            <person name="Letarov A.V."/>
        </authorList>
    </citation>
    <scope>NUCLEOTIDE SEQUENCE [LARGE SCALE GENOMIC DNA]</scope>
    <source>
        <strain evidence="13 14">Kr1</strain>
    </source>
</reference>
<dbReference type="Gene3D" id="3.20.20.20">
    <property type="entry name" value="Dihydropteroate synthase-like"/>
    <property type="match status" value="1"/>
</dbReference>
<feature type="domain" description="Pterin-binding" evidence="12">
    <location>
        <begin position="1"/>
        <end position="247"/>
    </location>
</feature>
<keyword evidence="7" id="KW-0808">Transferase</keyword>
<organism evidence="13 14">
    <name type="scientific">Sulfobacillus thermotolerans</name>
    <dbReference type="NCBI Taxonomy" id="338644"/>
    <lineage>
        <taxon>Bacteria</taxon>
        <taxon>Bacillati</taxon>
        <taxon>Bacillota</taxon>
        <taxon>Clostridia</taxon>
        <taxon>Eubacteriales</taxon>
        <taxon>Clostridiales Family XVII. Incertae Sedis</taxon>
        <taxon>Sulfobacillus</taxon>
    </lineage>
</organism>
<comment type="cofactor">
    <cofactor evidence="2">
        <name>Mg(2+)</name>
        <dbReference type="ChEBI" id="CHEBI:18420"/>
    </cofactor>
</comment>
<dbReference type="Pfam" id="PF00809">
    <property type="entry name" value="Pterin_bind"/>
    <property type="match status" value="1"/>
</dbReference>
<dbReference type="PANTHER" id="PTHR20941:SF1">
    <property type="entry name" value="FOLIC ACID SYNTHESIS PROTEIN FOL1"/>
    <property type="match status" value="1"/>
</dbReference>
<evidence type="ECO:0000256" key="8">
    <source>
        <dbReference type="ARBA" id="ARBA00022723"/>
    </source>
</evidence>
<dbReference type="EMBL" id="CP019454">
    <property type="protein sequence ID" value="AUW95339.1"/>
    <property type="molecule type" value="Genomic_DNA"/>
</dbReference>
<evidence type="ECO:0000313" key="13">
    <source>
        <dbReference type="EMBL" id="AUW95339.1"/>
    </source>
</evidence>
<proteinExistence type="inferred from homology"/>
<evidence type="ECO:0000313" key="14">
    <source>
        <dbReference type="Proteomes" id="UP000325292"/>
    </source>
</evidence>
<evidence type="ECO:0000256" key="3">
    <source>
        <dbReference type="ARBA" id="ARBA00004763"/>
    </source>
</evidence>
<comment type="catalytic activity">
    <reaction evidence="1">
        <text>(7,8-dihydropterin-6-yl)methyl diphosphate + 4-aminobenzoate = 7,8-dihydropteroate + diphosphate</text>
        <dbReference type="Rhea" id="RHEA:19949"/>
        <dbReference type="ChEBI" id="CHEBI:17836"/>
        <dbReference type="ChEBI" id="CHEBI:17839"/>
        <dbReference type="ChEBI" id="CHEBI:33019"/>
        <dbReference type="ChEBI" id="CHEBI:72950"/>
        <dbReference type="EC" id="2.5.1.15"/>
    </reaction>
</comment>
<dbReference type="Proteomes" id="UP000325292">
    <property type="component" value="Chromosome"/>
</dbReference>
<evidence type="ECO:0000256" key="9">
    <source>
        <dbReference type="ARBA" id="ARBA00022842"/>
    </source>
</evidence>
<keyword evidence="9" id="KW-0460">Magnesium</keyword>
<name>A0ABM6RVM0_9FIRM</name>
<evidence type="ECO:0000256" key="7">
    <source>
        <dbReference type="ARBA" id="ARBA00022679"/>
    </source>
</evidence>
<keyword evidence="14" id="KW-1185">Reference proteome</keyword>
<comment type="pathway">
    <text evidence="3">Cofactor biosynthesis; tetrahydrofolate biosynthesis; 7,8-dihydrofolate from 2-amino-4-hydroxy-6-hydroxymethyl-7,8-dihydropteridine diphosphate and 4-aminobenzoate: step 1/2.</text>
</comment>
<evidence type="ECO:0000256" key="11">
    <source>
        <dbReference type="ARBA" id="ARBA00030193"/>
    </source>
</evidence>
<sequence>MGIVNVTPDSFSDGGRYDDPVRAVDQTAQLIADGADIIDVGAESTRPGYQPVDVETEWRRLEEPLRQIRARWPAVRLSVDTQKAEVARRAIALGVDIINDIQGFQGDPEMIRVLADSNAGYIMMFNRPVPWPDGVVDLGEMEEFFVQGLQRARAYHIDDDRILLDPGLGFAYSGAASWTVLRHLPALSGMGAGLLLGPSRKRFLGTLTGKPPLERDVATATVCAIAAMHHVDVMRVHNVALTRDAVAVADRWQYHE</sequence>
<evidence type="ECO:0000256" key="4">
    <source>
        <dbReference type="ARBA" id="ARBA00009503"/>
    </source>
</evidence>
<evidence type="ECO:0000256" key="6">
    <source>
        <dbReference type="ARBA" id="ARBA00016919"/>
    </source>
</evidence>
<dbReference type="InterPro" id="IPR011005">
    <property type="entry name" value="Dihydropteroate_synth-like_sf"/>
</dbReference>
<dbReference type="EC" id="2.5.1.15" evidence="5"/>
<keyword evidence="10" id="KW-0289">Folate biosynthesis</keyword>
<evidence type="ECO:0000256" key="10">
    <source>
        <dbReference type="ARBA" id="ARBA00022909"/>
    </source>
</evidence>
<evidence type="ECO:0000256" key="5">
    <source>
        <dbReference type="ARBA" id="ARBA00012458"/>
    </source>
</evidence>
<dbReference type="InterPro" id="IPR045031">
    <property type="entry name" value="DHP_synth-like"/>
</dbReference>
<dbReference type="PROSITE" id="PS50972">
    <property type="entry name" value="PTERIN_BINDING"/>
    <property type="match status" value="1"/>
</dbReference>
<protein>
    <recommendedName>
        <fullName evidence="6">Dihydropteroate synthase</fullName>
        <ecNumber evidence="5">2.5.1.15</ecNumber>
    </recommendedName>
    <alternativeName>
        <fullName evidence="11">Dihydropteroate pyrophosphorylase</fullName>
    </alternativeName>
</protein>
<dbReference type="CDD" id="cd00739">
    <property type="entry name" value="DHPS"/>
    <property type="match status" value="1"/>
</dbReference>
<accession>A0ABM6RVM0</accession>
<keyword evidence="8" id="KW-0479">Metal-binding</keyword>
<dbReference type="NCBIfam" id="TIGR01496">
    <property type="entry name" value="DHPS"/>
    <property type="match status" value="1"/>
</dbReference>
<comment type="similarity">
    <text evidence="4">Belongs to the DHPS family.</text>
</comment>
<dbReference type="PROSITE" id="PS00793">
    <property type="entry name" value="DHPS_2"/>
    <property type="match status" value="1"/>
</dbReference>
<evidence type="ECO:0000259" key="12">
    <source>
        <dbReference type="PROSITE" id="PS50972"/>
    </source>
</evidence>
<evidence type="ECO:0000256" key="2">
    <source>
        <dbReference type="ARBA" id="ARBA00001946"/>
    </source>
</evidence>